<keyword evidence="1" id="KW-0812">Transmembrane</keyword>
<proteinExistence type="predicted"/>
<gene>
    <name evidence="2" type="ORF">ACFQ1E_19505</name>
</gene>
<accession>A0ABW3HGW5</accession>
<name>A0ABW3HGW5_9SPHN</name>
<evidence type="ECO:0000313" key="3">
    <source>
        <dbReference type="Proteomes" id="UP001596977"/>
    </source>
</evidence>
<dbReference type="RefSeq" id="WP_264946486.1">
    <property type="nucleotide sequence ID" value="NZ_JAPDRA010000014.1"/>
</dbReference>
<protein>
    <submittedName>
        <fullName evidence="2">DUF2809 domain-containing protein</fullName>
    </submittedName>
</protein>
<feature type="transmembrane region" description="Helical" evidence="1">
    <location>
        <begin position="62"/>
        <end position="85"/>
    </location>
</feature>
<dbReference type="EMBL" id="JBHTJG010000014">
    <property type="protein sequence ID" value="MFD0948534.1"/>
    <property type="molecule type" value="Genomic_DNA"/>
</dbReference>
<keyword evidence="1" id="KW-1133">Transmembrane helix</keyword>
<evidence type="ECO:0000313" key="2">
    <source>
        <dbReference type="EMBL" id="MFD0948534.1"/>
    </source>
</evidence>
<keyword evidence="3" id="KW-1185">Reference proteome</keyword>
<sequence length="134" mass="13732">MRPPPLRPGYALAAAAIFAVEVLIALFVRDRFVRPYLGDVLAVVLVYAGLRAITPLRVVPAALAALGVAFAVELGQLAGLVHLLGLGSSPVARTVLGTGFDPADLLAYTAGAGIVVVAEHLRGVTAREGSRAAP</sequence>
<reference evidence="3" key="1">
    <citation type="journal article" date="2019" name="Int. J. Syst. Evol. Microbiol.">
        <title>The Global Catalogue of Microorganisms (GCM) 10K type strain sequencing project: providing services to taxonomists for standard genome sequencing and annotation.</title>
        <authorList>
            <consortium name="The Broad Institute Genomics Platform"/>
            <consortium name="The Broad Institute Genome Sequencing Center for Infectious Disease"/>
            <person name="Wu L."/>
            <person name="Ma J."/>
        </authorList>
    </citation>
    <scope>NUCLEOTIDE SEQUENCE [LARGE SCALE GENOMIC DNA]</scope>
    <source>
        <strain evidence="3">CCUG 62982</strain>
    </source>
</reference>
<organism evidence="2 3">
    <name type="scientific">Sphingomonas canadensis</name>
    <dbReference type="NCBI Taxonomy" id="1219257"/>
    <lineage>
        <taxon>Bacteria</taxon>
        <taxon>Pseudomonadati</taxon>
        <taxon>Pseudomonadota</taxon>
        <taxon>Alphaproteobacteria</taxon>
        <taxon>Sphingomonadales</taxon>
        <taxon>Sphingomonadaceae</taxon>
        <taxon>Sphingomonas</taxon>
    </lineage>
</organism>
<keyword evidence="1" id="KW-0472">Membrane</keyword>
<dbReference type="Proteomes" id="UP001596977">
    <property type="component" value="Unassembled WGS sequence"/>
</dbReference>
<dbReference type="InterPro" id="IPR021257">
    <property type="entry name" value="DUF2809"/>
</dbReference>
<dbReference type="Pfam" id="PF10990">
    <property type="entry name" value="DUF2809"/>
    <property type="match status" value="1"/>
</dbReference>
<feature type="transmembrane region" description="Helical" evidence="1">
    <location>
        <begin position="9"/>
        <end position="27"/>
    </location>
</feature>
<feature type="transmembrane region" description="Helical" evidence="1">
    <location>
        <begin position="33"/>
        <end position="50"/>
    </location>
</feature>
<comment type="caution">
    <text evidence="2">The sequence shown here is derived from an EMBL/GenBank/DDBJ whole genome shotgun (WGS) entry which is preliminary data.</text>
</comment>
<evidence type="ECO:0000256" key="1">
    <source>
        <dbReference type="SAM" id="Phobius"/>
    </source>
</evidence>